<evidence type="ECO:0000313" key="6">
    <source>
        <dbReference type="EMBL" id="RSN68014.1"/>
    </source>
</evidence>
<dbReference type="PANTHER" id="PTHR30154:SF34">
    <property type="entry name" value="TRANSCRIPTIONAL REGULATOR AZLB"/>
    <property type="match status" value="1"/>
</dbReference>
<organism evidence="6 7">
    <name type="scientific">Candidatus Korarchaeum cryptofilum</name>
    <dbReference type="NCBI Taxonomy" id="498846"/>
    <lineage>
        <taxon>Archaea</taxon>
        <taxon>Thermoproteota</taxon>
        <taxon>Candidatus Korarchaeia</taxon>
        <taxon>Candidatus Korarchaeales</taxon>
        <taxon>Candidatus Korarchaeaceae</taxon>
        <taxon>Candidatus Korarchaeum</taxon>
    </lineage>
</organism>
<accession>A0A3R9PBZ2</accession>
<evidence type="ECO:0000256" key="4">
    <source>
        <dbReference type="ARBA" id="ARBA00029440"/>
    </source>
</evidence>
<dbReference type="Gene3D" id="1.10.10.10">
    <property type="entry name" value="Winged helix-like DNA-binding domain superfamily/Winged helix DNA-binding domain"/>
    <property type="match status" value="1"/>
</dbReference>
<dbReference type="FunFam" id="3.30.70.920:FF:000044">
    <property type="entry name" value="Transcription regulator, Lrp/AsnC family"/>
    <property type="match status" value="1"/>
</dbReference>
<evidence type="ECO:0000313" key="7">
    <source>
        <dbReference type="Proteomes" id="UP000278149"/>
    </source>
</evidence>
<keyword evidence="3" id="KW-0804">Transcription</keyword>
<dbReference type="InterPro" id="IPR036390">
    <property type="entry name" value="WH_DNA-bd_sf"/>
</dbReference>
<sequence>MERLDDIDLAILRILQEDCKKNIAEISEALNIPKSTVHYRISRLEKMGFIEGCYAKLNSEKLGKSFIGVTLVRARYSPGYHETVGEKISKIPGVMAVYFVFGDTDFVVISRAANRDELMSIVEQMMKIEEIERTSTMIVAKVIKEDMRIQI</sequence>
<dbReference type="Proteomes" id="UP000278149">
    <property type="component" value="Unassembled WGS sequence"/>
</dbReference>
<keyword evidence="1" id="KW-0805">Transcription regulation</keyword>
<dbReference type="CDD" id="cd00090">
    <property type="entry name" value="HTH_ARSR"/>
    <property type="match status" value="1"/>
</dbReference>
<dbReference type="InterPro" id="IPR019888">
    <property type="entry name" value="Tscrpt_reg_AsnC-like"/>
</dbReference>
<name>A0A3R9PBZ2_9CREN</name>
<dbReference type="InterPro" id="IPR011008">
    <property type="entry name" value="Dimeric_a/b-barrel"/>
</dbReference>
<evidence type="ECO:0000259" key="5">
    <source>
        <dbReference type="PROSITE" id="PS50956"/>
    </source>
</evidence>
<protein>
    <submittedName>
        <fullName evidence="6">Lrp/AsnC family transcriptional regulator</fullName>
    </submittedName>
</protein>
<dbReference type="PRINTS" id="PR00033">
    <property type="entry name" value="HTHASNC"/>
</dbReference>
<reference evidence="6 7" key="1">
    <citation type="submission" date="2018-10" db="EMBL/GenBank/DDBJ databases">
        <title>Co-occurring genomic capacity for anaerobic methane metabolism and dissimilatory sulfite reduction discovered in the Korarchaeota.</title>
        <authorList>
            <person name="Mckay L.J."/>
            <person name="Dlakic M."/>
            <person name="Fields M.W."/>
            <person name="Delmont T.O."/>
            <person name="Eren A.M."/>
            <person name="Jay Z.J."/>
            <person name="Klingelsmith K.B."/>
            <person name="Rusch D.B."/>
            <person name="Inskeep W.P."/>
        </authorList>
    </citation>
    <scope>NUCLEOTIDE SEQUENCE [LARGE SCALE GENOMIC DNA]</scope>
    <source>
        <strain evidence="6 7">WS</strain>
    </source>
</reference>
<dbReference type="InterPro" id="IPR019887">
    <property type="entry name" value="Tscrpt_reg_AsnC/Lrp_C"/>
</dbReference>
<dbReference type="EMBL" id="RCOR01000037">
    <property type="protein sequence ID" value="RSN68014.1"/>
    <property type="molecule type" value="Genomic_DNA"/>
</dbReference>
<evidence type="ECO:0000256" key="1">
    <source>
        <dbReference type="ARBA" id="ARBA00023015"/>
    </source>
</evidence>
<feature type="domain" description="HTH asnC-type" evidence="5">
    <location>
        <begin position="4"/>
        <end position="65"/>
    </location>
</feature>
<dbReference type="PANTHER" id="PTHR30154">
    <property type="entry name" value="LEUCINE-RESPONSIVE REGULATORY PROTEIN"/>
    <property type="match status" value="1"/>
</dbReference>
<comment type="caution">
    <text evidence="6">The sequence shown here is derived from an EMBL/GenBank/DDBJ whole genome shotgun (WGS) entry which is preliminary data.</text>
</comment>
<comment type="pathway">
    <text evidence="4">Amino-acid biosynthesis.</text>
</comment>
<dbReference type="SMART" id="SM00344">
    <property type="entry name" value="HTH_ASNC"/>
    <property type="match status" value="1"/>
</dbReference>
<evidence type="ECO:0000256" key="2">
    <source>
        <dbReference type="ARBA" id="ARBA00023125"/>
    </source>
</evidence>
<dbReference type="GO" id="GO:0005829">
    <property type="term" value="C:cytosol"/>
    <property type="evidence" value="ECO:0007669"/>
    <property type="project" value="TreeGrafter"/>
</dbReference>
<dbReference type="GO" id="GO:0043200">
    <property type="term" value="P:response to amino acid"/>
    <property type="evidence" value="ECO:0007669"/>
    <property type="project" value="TreeGrafter"/>
</dbReference>
<keyword evidence="2" id="KW-0238">DNA-binding</keyword>
<dbReference type="Pfam" id="PF13412">
    <property type="entry name" value="HTH_24"/>
    <property type="match status" value="1"/>
</dbReference>
<dbReference type="InterPro" id="IPR000485">
    <property type="entry name" value="AsnC-type_HTH_dom"/>
</dbReference>
<dbReference type="PROSITE" id="PS50956">
    <property type="entry name" value="HTH_ASNC_2"/>
    <property type="match status" value="1"/>
</dbReference>
<evidence type="ECO:0000256" key="3">
    <source>
        <dbReference type="ARBA" id="ARBA00023163"/>
    </source>
</evidence>
<dbReference type="SUPFAM" id="SSF46785">
    <property type="entry name" value="Winged helix' DNA-binding domain"/>
    <property type="match status" value="1"/>
</dbReference>
<dbReference type="SUPFAM" id="SSF54909">
    <property type="entry name" value="Dimeric alpha+beta barrel"/>
    <property type="match status" value="1"/>
</dbReference>
<dbReference type="AlphaFoldDB" id="A0A3R9PBZ2"/>
<dbReference type="Pfam" id="PF01037">
    <property type="entry name" value="AsnC_trans_reg"/>
    <property type="match status" value="1"/>
</dbReference>
<dbReference type="InterPro" id="IPR011991">
    <property type="entry name" value="ArsR-like_HTH"/>
</dbReference>
<proteinExistence type="predicted"/>
<dbReference type="GO" id="GO:0043565">
    <property type="term" value="F:sequence-specific DNA binding"/>
    <property type="evidence" value="ECO:0007669"/>
    <property type="project" value="InterPro"/>
</dbReference>
<dbReference type="RefSeq" id="WP_125742254.1">
    <property type="nucleotide sequence ID" value="NZ_RCOR01000037.1"/>
</dbReference>
<dbReference type="InterPro" id="IPR036388">
    <property type="entry name" value="WH-like_DNA-bd_sf"/>
</dbReference>
<dbReference type="Gene3D" id="3.30.70.920">
    <property type="match status" value="1"/>
</dbReference>
<gene>
    <name evidence="6" type="ORF">D9Q81_06940</name>
</gene>
<dbReference type="FunFam" id="1.10.10.10:FF:000441">
    <property type="entry name" value="AsnC family transcriptional regulator"/>
    <property type="match status" value="1"/>
</dbReference>